<sequence length="346" mass="36790">MAPVFPVAFTVLVPATSANLGPGFDSLGLALQLYNRFEVVEGGNDPQHPVIQIEGSLGAGLPTGPENLFFRAFSSVFASKGIEPPAVRIRMFIQIPAGAGLGSSATAAVGGVVAASEFLRLRGLMLSEQEVLELAVANEQGNHPDNVAPALLGGLVATTVKDGKIHAVKTPFPDALKAVIFTPSFSMDTLAGRKLLPSSYPKDDVTFNTGRVALLLSALQTGRYELIGEAMQDRLHQPYRQALFPAMPDIIKAAVAAGAYGASLSGGGSSLIALASSRFQEILRAMQEAARARGVEGTGMILRADKHGARVINPRHHRVRRPRARYYEDQFCWSPARPLKEGSLGR</sequence>
<evidence type="ECO:0000256" key="8">
    <source>
        <dbReference type="ARBA" id="ARBA00022741"/>
    </source>
</evidence>
<comment type="subcellular location">
    <subcellularLocation>
        <location evidence="13">Cytoplasm</location>
    </subcellularLocation>
</comment>
<dbReference type="InterPro" id="IPR006203">
    <property type="entry name" value="GHMP_knse_ATP-bd_CS"/>
</dbReference>
<keyword evidence="17" id="KW-1185">Reference proteome</keyword>
<keyword evidence="5 13" id="KW-0028">Amino-acid biosynthesis</keyword>
<comment type="caution">
    <text evidence="16">The sequence shown here is derived from an EMBL/GenBank/DDBJ whole genome shotgun (WGS) entry which is preliminary data.</text>
</comment>
<keyword evidence="10 13" id="KW-0067">ATP-binding</keyword>
<feature type="domain" description="GHMP kinase N-terminal" evidence="14">
    <location>
        <begin position="67"/>
        <end position="154"/>
    </location>
</feature>
<dbReference type="UniPathway" id="UPA00050">
    <property type="reaction ID" value="UER00064"/>
</dbReference>
<evidence type="ECO:0000256" key="1">
    <source>
        <dbReference type="ARBA" id="ARBA00005015"/>
    </source>
</evidence>
<dbReference type="InterPro" id="IPR036554">
    <property type="entry name" value="GHMP_kinase_C_sf"/>
</dbReference>
<dbReference type="InterPro" id="IPR006204">
    <property type="entry name" value="GHMP_kinase_N_dom"/>
</dbReference>
<dbReference type="GO" id="GO:0005524">
    <property type="term" value="F:ATP binding"/>
    <property type="evidence" value="ECO:0007669"/>
    <property type="project" value="UniProtKB-UniRule"/>
</dbReference>
<dbReference type="SUPFAM" id="SSF54211">
    <property type="entry name" value="Ribosomal protein S5 domain 2-like"/>
    <property type="match status" value="1"/>
</dbReference>
<dbReference type="Proteomes" id="UP000248706">
    <property type="component" value="Unassembled WGS sequence"/>
</dbReference>
<dbReference type="InterPro" id="IPR014721">
    <property type="entry name" value="Ribsml_uS5_D2-typ_fold_subgr"/>
</dbReference>
<dbReference type="RefSeq" id="WP_112427759.1">
    <property type="nucleotide sequence ID" value="NZ_MCIF01000002.1"/>
</dbReference>
<dbReference type="Pfam" id="PF00288">
    <property type="entry name" value="GHMP_kinases_N"/>
    <property type="match status" value="1"/>
</dbReference>
<dbReference type="InterPro" id="IPR013750">
    <property type="entry name" value="GHMP_kinase_C_dom"/>
</dbReference>
<evidence type="ECO:0000256" key="2">
    <source>
        <dbReference type="ARBA" id="ARBA00007370"/>
    </source>
</evidence>
<dbReference type="EC" id="2.7.1.39" evidence="3 13"/>
<keyword evidence="13" id="KW-0963">Cytoplasm</keyword>
<evidence type="ECO:0000256" key="10">
    <source>
        <dbReference type="ARBA" id="ARBA00022840"/>
    </source>
</evidence>
<dbReference type="Pfam" id="PF08544">
    <property type="entry name" value="GHMP_kinases_C"/>
    <property type="match status" value="1"/>
</dbReference>
<dbReference type="Gene3D" id="3.30.70.890">
    <property type="entry name" value="GHMP kinase, C-terminal domain"/>
    <property type="match status" value="1"/>
</dbReference>
<organism evidence="16 17">
    <name type="scientific">Thermogemmatispora tikiterensis</name>
    <dbReference type="NCBI Taxonomy" id="1825093"/>
    <lineage>
        <taxon>Bacteria</taxon>
        <taxon>Bacillati</taxon>
        <taxon>Chloroflexota</taxon>
        <taxon>Ktedonobacteria</taxon>
        <taxon>Thermogemmatisporales</taxon>
        <taxon>Thermogemmatisporaceae</taxon>
        <taxon>Thermogemmatispora</taxon>
    </lineage>
</organism>
<feature type="binding site" evidence="13">
    <location>
        <begin position="96"/>
        <end position="106"/>
    </location>
    <ligand>
        <name>ATP</name>
        <dbReference type="ChEBI" id="CHEBI:30616"/>
    </ligand>
</feature>
<evidence type="ECO:0000256" key="7">
    <source>
        <dbReference type="ARBA" id="ARBA00022697"/>
    </source>
</evidence>
<dbReference type="PANTHER" id="PTHR20861:SF1">
    <property type="entry name" value="HOMOSERINE KINASE"/>
    <property type="match status" value="1"/>
</dbReference>
<dbReference type="HAMAP" id="MF_00384">
    <property type="entry name" value="Homoser_kinase"/>
    <property type="match status" value="1"/>
</dbReference>
<name>A0A328VGJ6_9CHLR</name>
<dbReference type="GO" id="GO:0009088">
    <property type="term" value="P:threonine biosynthetic process"/>
    <property type="evidence" value="ECO:0007669"/>
    <property type="project" value="UniProtKB-UniRule"/>
</dbReference>
<dbReference type="PRINTS" id="PR00958">
    <property type="entry name" value="HOMSERKINASE"/>
</dbReference>
<gene>
    <name evidence="13" type="primary">thrB</name>
    <name evidence="16" type="ORF">A4R35_06720</name>
</gene>
<proteinExistence type="inferred from homology"/>
<accession>A0A328VGJ6</accession>
<keyword evidence="6 13" id="KW-0808">Transferase</keyword>
<keyword evidence="7 13" id="KW-0791">Threonine biosynthesis</keyword>
<dbReference type="EMBL" id="MCIF01000002">
    <property type="protein sequence ID" value="RAQ95222.1"/>
    <property type="molecule type" value="Genomic_DNA"/>
</dbReference>
<evidence type="ECO:0000256" key="5">
    <source>
        <dbReference type="ARBA" id="ARBA00022605"/>
    </source>
</evidence>
<evidence type="ECO:0000256" key="13">
    <source>
        <dbReference type="HAMAP-Rule" id="MF_00384"/>
    </source>
</evidence>
<evidence type="ECO:0000313" key="17">
    <source>
        <dbReference type="Proteomes" id="UP000248706"/>
    </source>
</evidence>
<comment type="pathway">
    <text evidence="1 13">Amino-acid biosynthesis; L-threonine biosynthesis; L-threonine from L-aspartate: step 4/5.</text>
</comment>
<comment type="catalytic activity">
    <reaction evidence="11 13">
        <text>L-homoserine + ATP = O-phospho-L-homoserine + ADP + H(+)</text>
        <dbReference type="Rhea" id="RHEA:13985"/>
        <dbReference type="ChEBI" id="CHEBI:15378"/>
        <dbReference type="ChEBI" id="CHEBI:30616"/>
        <dbReference type="ChEBI" id="CHEBI:57476"/>
        <dbReference type="ChEBI" id="CHEBI:57590"/>
        <dbReference type="ChEBI" id="CHEBI:456216"/>
        <dbReference type="EC" id="2.7.1.39"/>
    </reaction>
</comment>
<dbReference type="GO" id="GO:0005737">
    <property type="term" value="C:cytoplasm"/>
    <property type="evidence" value="ECO:0007669"/>
    <property type="project" value="UniProtKB-SubCell"/>
</dbReference>
<dbReference type="SUPFAM" id="SSF55060">
    <property type="entry name" value="GHMP Kinase, C-terminal domain"/>
    <property type="match status" value="1"/>
</dbReference>
<evidence type="ECO:0000256" key="6">
    <source>
        <dbReference type="ARBA" id="ARBA00022679"/>
    </source>
</evidence>
<dbReference type="PIRSF" id="PIRSF000676">
    <property type="entry name" value="Homoser_kin"/>
    <property type="match status" value="1"/>
</dbReference>
<comment type="function">
    <text evidence="12 13">Catalyzes the ATP-dependent phosphorylation of L-homoserine to L-homoserine phosphate.</text>
</comment>
<evidence type="ECO:0000259" key="15">
    <source>
        <dbReference type="Pfam" id="PF08544"/>
    </source>
</evidence>
<evidence type="ECO:0000259" key="14">
    <source>
        <dbReference type="Pfam" id="PF00288"/>
    </source>
</evidence>
<protein>
    <recommendedName>
        <fullName evidence="4 13">Homoserine kinase</fullName>
        <shortName evidence="13">HK</shortName>
        <shortName evidence="13">HSK</shortName>
        <ecNumber evidence="3 13">2.7.1.39</ecNumber>
    </recommendedName>
</protein>
<dbReference type="AlphaFoldDB" id="A0A328VGJ6"/>
<feature type="domain" description="GHMP kinase C-terminal" evidence="15">
    <location>
        <begin position="215"/>
        <end position="289"/>
    </location>
</feature>
<comment type="similarity">
    <text evidence="2 13">Belongs to the GHMP kinase family. Homoserine kinase subfamily.</text>
</comment>
<evidence type="ECO:0000256" key="11">
    <source>
        <dbReference type="ARBA" id="ARBA00049375"/>
    </source>
</evidence>
<evidence type="ECO:0000313" key="16">
    <source>
        <dbReference type="EMBL" id="RAQ95222.1"/>
    </source>
</evidence>
<evidence type="ECO:0000256" key="3">
    <source>
        <dbReference type="ARBA" id="ARBA00012078"/>
    </source>
</evidence>
<evidence type="ECO:0000256" key="4">
    <source>
        <dbReference type="ARBA" id="ARBA00017858"/>
    </source>
</evidence>
<keyword evidence="8 13" id="KW-0547">Nucleotide-binding</keyword>
<dbReference type="InterPro" id="IPR020568">
    <property type="entry name" value="Ribosomal_Su5_D2-typ_SF"/>
</dbReference>
<dbReference type="OrthoDB" id="9769912at2"/>
<reference evidence="16 17" key="1">
    <citation type="submission" date="2016-08" db="EMBL/GenBank/DDBJ databases">
        <title>Analysis of Carbohydrate Active Enzymes in Thermogemmatispora T81 Reveals Carbohydrate Degradation Ability.</title>
        <authorList>
            <person name="Tomazini A."/>
            <person name="Lal S."/>
            <person name="Stott M."/>
            <person name="Henrissat B."/>
            <person name="Polikarpov I."/>
            <person name="Sparling R."/>
            <person name="Levin D.B."/>
        </authorList>
    </citation>
    <scope>NUCLEOTIDE SEQUENCE [LARGE SCALE GENOMIC DNA]</scope>
    <source>
        <strain evidence="16 17">T81</strain>
    </source>
</reference>
<dbReference type="PROSITE" id="PS00627">
    <property type="entry name" value="GHMP_KINASES_ATP"/>
    <property type="match status" value="1"/>
</dbReference>
<evidence type="ECO:0000256" key="12">
    <source>
        <dbReference type="ARBA" id="ARBA00049954"/>
    </source>
</evidence>
<dbReference type="GO" id="GO:0004413">
    <property type="term" value="F:homoserine kinase activity"/>
    <property type="evidence" value="ECO:0007669"/>
    <property type="project" value="UniProtKB-UniRule"/>
</dbReference>
<dbReference type="Gene3D" id="3.30.230.10">
    <property type="match status" value="1"/>
</dbReference>
<dbReference type="PANTHER" id="PTHR20861">
    <property type="entry name" value="HOMOSERINE/4-DIPHOSPHOCYTIDYL-2-C-METHYL-D-ERYTHRITOL KINASE"/>
    <property type="match status" value="1"/>
</dbReference>
<dbReference type="InterPro" id="IPR000870">
    <property type="entry name" value="Homoserine_kinase"/>
</dbReference>
<dbReference type="NCBIfam" id="TIGR00191">
    <property type="entry name" value="thrB"/>
    <property type="match status" value="1"/>
</dbReference>
<keyword evidence="9 13" id="KW-0418">Kinase</keyword>
<evidence type="ECO:0000256" key="9">
    <source>
        <dbReference type="ARBA" id="ARBA00022777"/>
    </source>
</evidence>